<proteinExistence type="predicted"/>
<name>A0ABS0YGY8_9BACT</name>
<sequence length="1039" mass="110400">MYNGTTNQFDTVNFGKVVDSSGAIVDNPTGKFYELFNFGATAATQPVGTTFPWLQGVTGKEAYKAMADNSLAGEMRDCAECHVGGGMHEYVMTMTTPYAPANRTELRGFNFNGLVTSLNYFIDIFNPDPALRGEAVEQVYSETGVLEMDCLMCHQTGYDWEARKEAVRKGEFDASRAVGAGLTHLVKNASGQVTNTGAANGTTVFYNYTAVKTNAAGKLFVDLGLSLNKKPQSSNCAACHQSEYNVDWKKRGEQWLPGTEVHQSLGCMACHQRTDKANPTIGTTGVQPPTGKDLLGLCDPAKGGASAFDALWNKLDSVNFKECSSCHEPTATPTYETYGAPNSAPAHTAKGLNAKIAYDKAGNPVSHIQLIDCTACHIRKNFSGGAFVDGTGADLEGRVALHDEPNVSKNMGGTNGNALYWDNGKLYAANLLTSFFIRDMNGMDTANNGLDANNDGRNAGMDPLLQTHVNDINIANNRVAITHATNADGSFVNETEVAGLFSAIKGDGKGLASTTDPTKYSGGVKQLLGLNDPNNDKKILPKISFLMVPFKASHNIAPTVAGAWGKTGCSDCHGQDKGFYNGAYPVRGNMDGVDGSGNYLFRFKSNQVTAFTKVNGLADVTDSHPNVVTKKGDRTVPVPMLTTFDTPYTPDASATGNVTLRNIDRSEVIYESTFQTRNDAWATTITGTVPKASCVKGSAFYCATPSGVVGEEFKSLATSTKGWLLKVEVRSVKDNGDDKKIWFRTAQLGKDNATTMAEVVTALPASFKDNPDFTVAESNGAIVIAVKANETDPKEIRLSTQTDAAPFGLAGSVWKADEIVRGEAKYAGRDAFVAYLNTLTDAAAFGVGIDPKASINLPLADDSATQSGVQWATGSVHSVSAPYAQPNAATNPTGDAGRVTYTWSTNDNAEITNANSRDGAQIKFLTTGSKVIKLTVTDEEGKSSSTFVSLTAIAPPIAITWAKPTATFSNLPAGTTTVSISWGDGTSTLVKNANTIIVDNTLTQTHTYTSTTSKVVKVYCYSLTGSSLGYMQATINPGL</sequence>
<dbReference type="RefSeq" id="WP_199390000.1">
    <property type="nucleotide sequence ID" value="NZ_JAEMHL010000008.1"/>
</dbReference>
<accession>A0ABS0YGY8</accession>
<evidence type="ECO:0000313" key="1">
    <source>
        <dbReference type="EMBL" id="MBJ6751522.1"/>
    </source>
</evidence>
<comment type="caution">
    <text evidence="1">The sequence shown here is derived from an EMBL/GenBank/DDBJ whole genome shotgun (WGS) entry which is preliminary data.</text>
</comment>
<dbReference type="Proteomes" id="UP000614714">
    <property type="component" value="Unassembled WGS sequence"/>
</dbReference>
<dbReference type="Gene3D" id="2.60.40.10">
    <property type="entry name" value="Immunoglobulins"/>
    <property type="match status" value="1"/>
</dbReference>
<gene>
    <name evidence="1" type="ORF">JFN91_15005</name>
</gene>
<protein>
    <submittedName>
        <fullName evidence="1">PKD domain-containing protein</fullName>
    </submittedName>
</protein>
<reference evidence="1 2" key="1">
    <citation type="submission" date="2020-12" db="EMBL/GenBank/DDBJ databases">
        <title>Geomonas sp. Red421, isolated from paddy soil.</title>
        <authorList>
            <person name="Xu Z."/>
            <person name="Zhang Z."/>
            <person name="Masuda Y."/>
            <person name="Itoh H."/>
            <person name="Senoo K."/>
        </authorList>
    </citation>
    <scope>NUCLEOTIDE SEQUENCE [LARGE SCALE GENOMIC DNA]</scope>
    <source>
        <strain evidence="1 2">Red421</strain>
    </source>
</reference>
<dbReference type="InterPro" id="IPR013783">
    <property type="entry name" value="Ig-like_fold"/>
</dbReference>
<organism evidence="1 2">
    <name type="scientific">Geomonas anaerohicana</name>
    <dbReference type="NCBI Taxonomy" id="2798583"/>
    <lineage>
        <taxon>Bacteria</taxon>
        <taxon>Pseudomonadati</taxon>
        <taxon>Thermodesulfobacteriota</taxon>
        <taxon>Desulfuromonadia</taxon>
        <taxon>Geobacterales</taxon>
        <taxon>Geobacteraceae</taxon>
        <taxon>Geomonas</taxon>
    </lineage>
</organism>
<keyword evidence="2" id="KW-1185">Reference proteome</keyword>
<dbReference type="EMBL" id="JAEMHL010000008">
    <property type="protein sequence ID" value="MBJ6751522.1"/>
    <property type="molecule type" value="Genomic_DNA"/>
</dbReference>
<dbReference type="InterPro" id="IPR036280">
    <property type="entry name" value="Multihaem_cyt_sf"/>
</dbReference>
<dbReference type="SUPFAM" id="SSF48695">
    <property type="entry name" value="Multiheme cytochromes"/>
    <property type="match status" value="2"/>
</dbReference>
<evidence type="ECO:0000313" key="2">
    <source>
        <dbReference type="Proteomes" id="UP000614714"/>
    </source>
</evidence>